<dbReference type="Pfam" id="PF00881">
    <property type="entry name" value="Nitroreductase"/>
    <property type="match status" value="1"/>
</dbReference>
<comment type="cofactor">
    <cofactor evidence="1">
        <name>FMN</name>
        <dbReference type="ChEBI" id="CHEBI:58210"/>
    </cofactor>
</comment>
<evidence type="ECO:0000259" key="6">
    <source>
        <dbReference type="Pfam" id="PF00881"/>
    </source>
</evidence>
<dbReference type="SUPFAM" id="SSF55469">
    <property type="entry name" value="FMN-dependent nitroreductase-like"/>
    <property type="match status" value="1"/>
</dbReference>
<evidence type="ECO:0000313" key="8">
    <source>
        <dbReference type="Proteomes" id="UP000182427"/>
    </source>
</evidence>
<keyword evidence="4" id="KW-0288">FMN</keyword>
<sequence>MDGLPNCRYTVAVSESLKSLPDAIRERRSTPSFDGSPIPAEDIRTILEAGIAAPSGYNVQPWRFVVVQSPEQKKKLRAACYNQAKVEEASVVIACCGDVDSWRRDADDIVRMGLEGGMSEGYASQLKSYVESYLLSLNADQMHGWLNKQVTYAAAYMQLTAEVMGYDTAAMEGFEQNEVKEALRLPLSYWVVSLLAIGRLKGPDKYDGGRFDLNHVAFAEEFGKPLR</sequence>
<accession>A0A1G7I926</accession>
<dbReference type="Proteomes" id="UP000182427">
    <property type="component" value="Chromosome I"/>
</dbReference>
<evidence type="ECO:0000256" key="1">
    <source>
        <dbReference type="ARBA" id="ARBA00001917"/>
    </source>
</evidence>
<evidence type="ECO:0000313" key="7">
    <source>
        <dbReference type="EMBL" id="SDF09088.1"/>
    </source>
</evidence>
<dbReference type="InterPro" id="IPR000415">
    <property type="entry name" value="Nitroreductase-like"/>
</dbReference>
<proteinExistence type="inferred from homology"/>
<organism evidence="7 8">
    <name type="scientific">Terriglobus roseus</name>
    <dbReference type="NCBI Taxonomy" id="392734"/>
    <lineage>
        <taxon>Bacteria</taxon>
        <taxon>Pseudomonadati</taxon>
        <taxon>Acidobacteriota</taxon>
        <taxon>Terriglobia</taxon>
        <taxon>Terriglobales</taxon>
        <taxon>Acidobacteriaceae</taxon>
        <taxon>Terriglobus</taxon>
    </lineage>
</organism>
<dbReference type="AlphaFoldDB" id="A0A1G7I926"/>
<dbReference type="InterPro" id="IPR029479">
    <property type="entry name" value="Nitroreductase"/>
</dbReference>
<dbReference type="PANTHER" id="PTHR43673">
    <property type="entry name" value="NAD(P)H NITROREDUCTASE YDGI-RELATED"/>
    <property type="match status" value="1"/>
</dbReference>
<keyword evidence="8" id="KW-1185">Reference proteome</keyword>
<keyword evidence="5" id="KW-0560">Oxidoreductase</keyword>
<name>A0A1G7I926_9BACT</name>
<dbReference type="Gene3D" id="3.40.109.10">
    <property type="entry name" value="NADH Oxidase"/>
    <property type="match status" value="1"/>
</dbReference>
<evidence type="ECO:0000256" key="3">
    <source>
        <dbReference type="ARBA" id="ARBA00022630"/>
    </source>
</evidence>
<comment type="similarity">
    <text evidence="2">Belongs to the nitroreductase family.</text>
</comment>
<keyword evidence="3" id="KW-0285">Flavoprotein</keyword>
<gene>
    <name evidence="7" type="ORF">SAMN05444167_1360</name>
</gene>
<feature type="domain" description="Nitroreductase" evidence="6">
    <location>
        <begin position="24"/>
        <end position="199"/>
    </location>
</feature>
<protein>
    <submittedName>
        <fullName evidence="7">Nitroreductase</fullName>
    </submittedName>
</protein>
<dbReference type="GO" id="GO:0016491">
    <property type="term" value="F:oxidoreductase activity"/>
    <property type="evidence" value="ECO:0007669"/>
    <property type="project" value="UniProtKB-KW"/>
</dbReference>
<reference evidence="7 8" key="1">
    <citation type="submission" date="2016-10" db="EMBL/GenBank/DDBJ databases">
        <authorList>
            <person name="de Groot N.N."/>
        </authorList>
    </citation>
    <scope>NUCLEOTIDE SEQUENCE [LARGE SCALE GENOMIC DNA]</scope>
    <source>
        <strain evidence="7 8">GAS232</strain>
    </source>
</reference>
<dbReference type="PANTHER" id="PTHR43673:SF2">
    <property type="entry name" value="NITROREDUCTASE"/>
    <property type="match status" value="1"/>
</dbReference>
<evidence type="ECO:0000256" key="5">
    <source>
        <dbReference type="ARBA" id="ARBA00023002"/>
    </source>
</evidence>
<dbReference type="EMBL" id="LT629690">
    <property type="protein sequence ID" value="SDF09088.1"/>
    <property type="molecule type" value="Genomic_DNA"/>
</dbReference>
<evidence type="ECO:0000256" key="2">
    <source>
        <dbReference type="ARBA" id="ARBA00007118"/>
    </source>
</evidence>
<evidence type="ECO:0000256" key="4">
    <source>
        <dbReference type="ARBA" id="ARBA00022643"/>
    </source>
</evidence>